<proteinExistence type="predicted"/>
<evidence type="ECO:0000313" key="3">
    <source>
        <dbReference type="Proteomes" id="UP000494329"/>
    </source>
</evidence>
<accession>A0A6J5DAV6</accession>
<dbReference type="Proteomes" id="UP000494329">
    <property type="component" value="Unassembled WGS sequence"/>
</dbReference>
<evidence type="ECO:0008006" key="4">
    <source>
        <dbReference type="Google" id="ProtNLM"/>
    </source>
</evidence>
<dbReference type="RefSeq" id="WP_175109694.1">
    <property type="nucleotide sequence ID" value="NZ_CADIKF010000005.1"/>
</dbReference>
<reference evidence="2 3" key="1">
    <citation type="submission" date="2020-04" db="EMBL/GenBank/DDBJ databases">
        <authorList>
            <person name="De Canck E."/>
        </authorList>
    </citation>
    <scope>NUCLEOTIDE SEQUENCE [LARGE SCALE GENOMIC DNA]</scope>
    <source>
        <strain evidence="2 3">LMG 29739</strain>
    </source>
</reference>
<name>A0A6J5DAV6_9BURK</name>
<dbReference type="EMBL" id="CADIKF010000005">
    <property type="protein sequence ID" value="CAB3750262.1"/>
    <property type="molecule type" value="Genomic_DNA"/>
</dbReference>
<keyword evidence="3" id="KW-1185">Reference proteome</keyword>
<dbReference type="PROSITE" id="PS51257">
    <property type="entry name" value="PROKAR_LIPOPROTEIN"/>
    <property type="match status" value="1"/>
</dbReference>
<organism evidence="2 3">
    <name type="scientific">Paraburkholderia solisilvae</name>
    <dbReference type="NCBI Taxonomy" id="624376"/>
    <lineage>
        <taxon>Bacteria</taxon>
        <taxon>Pseudomonadati</taxon>
        <taxon>Pseudomonadota</taxon>
        <taxon>Betaproteobacteria</taxon>
        <taxon>Burkholderiales</taxon>
        <taxon>Burkholderiaceae</taxon>
        <taxon>Paraburkholderia</taxon>
    </lineage>
</organism>
<protein>
    <recommendedName>
        <fullName evidence="4">Lipoprotein</fullName>
    </recommendedName>
</protein>
<keyword evidence="1" id="KW-0732">Signal</keyword>
<evidence type="ECO:0000313" key="2">
    <source>
        <dbReference type="EMBL" id="CAB3750262.1"/>
    </source>
</evidence>
<feature type="signal peptide" evidence="1">
    <location>
        <begin position="1"/>
        <end position="23"/>
    </location>
</feature>
<evidence type="ECO:0000256" key="1">
    <source>
        <dbReference type="SAM" id="SignalP"/>
    </source>
</evidence>
<dbReference type="AlphaFoldDB" id="A0A6J5DAV6"/>
<gene>
    <name evidence="2" type="ORF">LMG29739_01013</name>
</gene>
<sequence length="115" mass="12538">MRNPFKASLCATLLIPFALSACAQLQSNPDAGDPENDTMTQRPVADVVQCLEQEAKKHDTNVSTSPIPQGTMLDFGDSNIVKVRSDNGGTTYRYYAGKRHMSNMWIEAASKTCAP</sequence>
<feature type="chain" id="PRO_5027029623" description="Lipoprotein" evidence="1">
    <location>
        <begin position="24"/>
        <end position="115"/>
    </location>
</feature>